<sequence>MIELAALITAVGVMAAFLLGYWLADKRSKDEIRRLAEQNQDLQGSLFHRIGYTPQVMTNLKEPVVEREMEQGDEKPHQQVHNQVTVDLFQRRQEAFARDILGNR</sequence>
<gene>
    <name evidence="2" type="ORF">QQ055_00065</name>
</gene>
<evidence type="ECO:0000256" key="1">
    <source>
        <dbReference type="SAM" id="Phobius"/>
    </source>
</evidence>
<accession>A0ABT7LUY3</accession>
<keyword evidence="3" id="KW-1185">Reference proteome</keyword>
<dbReference type="RefSeq" id="WP_286003991.1">
    <property type="nucleotide sequence ID" value="NZ_JASVEJ010000001.1"/>
</dbReference>
<dbReference type="Proteomes" id="UP001230986">
    <property type="component" value="Unassembled WGS sequence"/>
</dbReference>
<reference evidence="2 3" key="1">
    <citation type="submission" date="2023-06" db="EMBL/GenBank/DDBJ databases">
        <title>Whole genome sequence of Oscillatoria calcuttensis NRMC-F 0142.</title>
        <authorList>
            <person name="Shakena Fathima T."/>
            <person name="Muralitharan G."/>
            <person name="Thajuddin N."/>
        </authorList>
    </citation>
    <scope>NUCLEOTIDE SEQUENCE [LARGE SCALE GENOMIC DNA]</scope>
    <source>
        <strain evidence="2 3">NRMC-F 0142</strain>
    </source>
</reference>
<feature type="transmembrane region" description="Helical" evidence="1">
    <location>
        <begin position="6"/>
        <end position="24"/>
    </location>
</feature>
<keyword evidence="1" id="KW-1133">Transmembrane helix</keyword>
<dbReference type="EMBL" id="JASVEJ010000001">
    <property type="protein sequence ID" value="MDL5055882.1"/>
    <property type="molecule type" value="Genomic_DNA"/>
</dbReference>
<proteinExistence type="predicted"/>
<comment type="caution">
    <text evidence="2">The sequence shown here is derived from an EMBL/GenBank/DDBJ whole genome shotgun (WGS) entry which is preliminary data.</text>
</comment>
<keyword evidence="1" id="KW-0472">Membrane</keyword>
<evidence type="ECO:0000313" key="3">
    <source>
        <dbReference type="Proteomes" id="UP001230986"/>
    </source>
</evidence>
<protein>
    <submittedName>
        <fullName evidence="2">Uncharacterized protein</fullName>
    </submittedName>
</protein>
<organism evidence="2 3">
    <name type="scientific">Geitlerinema calcuttense NRMC-F 0142</name>
    <dbReference type="NCBI Taxonomy" id="2922238"/>
    <lineage>
        <taxon>Bacteria</taxon>
        <taxon>Bacillati</taxon>
        <taxon>Cyanobacteriota</taxon>
        <taxon>Cyanophyceae</taxon>
        <taxon>Geitlerinematales</taxon>
        <taxon>Geitlerinemataceae</taxon>
        <taxon>Geitlerinema</taxon>
    </lineage>
</organism>
<name>A0ABT7LUY3_9CYAN</name>
<evidence type="ECO:0000313" key="2">
    <source>
        <dbReference type="EMBL" id="MDL5055882.1"/>
    </source>
</evidence>
<keyword evidence="1" id="KW-0812">Transmembrane</keyword>